<evidence type="ECO:0000313" key="2">
    <source>
        <dbReference type="Proteomes" id="UP000246464"/>
    </source>
</evidence>
<keyword evidence="2" id="KW-1185">Reference proteome</keyword>
<sequence length="91" mass="9796">SAVVNWDGASSQHNKLLACARERVSGFVTDRPRLGQPRVTTAGELVAAIRQDPTGKNCPSDDAVLLVLMYSPRKDKRAISVAKSQTPHNGL</sequence>
<protein>
    <submittedName>
        <fullName evidence="1">Uncharacterized protein</fullName>
    </submittedName>
</protein>
<feature type="non-terminal residue" evidence="1">
    <location>
        <position position="1"/>
    </location>
</feature>
<dbReference type="EMBL" id="CP026254">
    <property type="protein sequence ID" value="AWP11021.1"/>
    <property type="molecule type" value="Genomic_DNA"/>
</dbReference>
<dbReference type="AlphaFoldDB" id="A0A2U9C321"/>
<reference evidence="1 2" key="1">
    <citation type="submission" date="2017-12" db="EMBL/GenBank/DDBJ databases">
        <title>Integrating genomic resources of turbot (Scophthalmus maximus) in depth evaluation of genetic and physical mapping variation across individuals.</title>
        <authorList>
            <person name="Martinez P."/>
        </authorList>
    </citation>
    <scope>NUCLEOTIDE SEQUENCE [LARGE SCALE GENOMIC DNA]</scope>
</reference>
<accession>A0A2U9C321</accession>
<organism evidence="1 2">
    <name type="scientific">Scophthalmus maximus</name>
    <name type="common">Turbot</name>
    <name type="synonym">Psetta maxima</name>
    <dbReference type="NCBI Taxonomy" id="52904"/>
    <lineage>
        <taxon>Eukaryota</taxon>
        <taxon>Metazoa</taxon>
        <taxon>Chordata</taxon>
        <taxon>Craniata</taxon>
        <taxon>Vertebrata</taxon>
        <taxon>Euteleostomi</taxon>
        <taxon>Actinopterygii</taxon>
        <taxon>Neopterygii</taxon>
        <taxon>Teleostei</taxon>
        <taxon>Neoteleostei</taxon>
        <taxon>Acanthomorphata</taxon>
        <taxon>Carangaria</taxon>
        <taxon>Pleuronectiformes</taxon>
        <taxon>Pleuronectoidei</taxon>
        <taxon>Scophthalmidae</taxon>
        <taxon>Scophthalmus</taxon>
    </lineage>
</organism>
<evidence type="ECO:0000313" key="1">
    <source>
        <dbReference type="EMBL" id="AWP11021.1"/>
    </source>
</evidence>
<proteinExistence type="predicted"/>
<gene>
    <name evidence="1" type="ORF">SMAX5B_022643</name>
</gene>
<dbReference type="Proteomes" id="UP000246464">
    <property type="component" value="Chromosome 12"/>
</dbReference>
<name>A0A2U9C321_SCOMX</name>